<dbReference type="Gene3D" id="3.40.50.300">
    <property type="entry name" value="P-loop containing nucleotide triphosphate hydrolases"/>
    <property type="match status" value="1"/>
</dbReference>
<dbReference type="Pfam" id="PF13177">
    <property type="entry name" value="DNA_pol3_delta2"/>
    <property type="match status" value="1"/>
</dbReference>
<gene>
    <name evidence="1" type="ORF">UR21_C0009G0062</name>
</gene>
<dbReference type="AlphaFoldDB" id="A0A0F9YYF3"/>
<dbReference type="Proteomes" id="UP000034803">
    <property type="component" value="Unassembled WGS sequence"/>
</dbReference>
<reference evidence="1 2" key="1">
    <citation type="journal article" date="2015" name="Nature">
        <title>rRNA introns, odd ribosomes, and small enigmatic genomes across a large radiation of phyla.</title>
        <authorList>
            <person name="Brown C.T."/>
            <person name="Hug L.A."/>
            <person name="Thomas B.C."/>
            <person name="Sharon I."/>
            <person name="Castelle C.J."/>
            <person name="Singh A."/>
            <person name="Wilkins M.J."/>
            <person name="Williams K.H."/>
            <person name="Banfield J.F."/>
        </authorList>
    </citation>
    <scope>NUCLEOTIDE SEQUENCE [LARGE SCALE GENOMIC DNA]</scope>
</reference>
<sequence length="198" mass="22893">MHAFLILKSSKSDIEEFAKKENAKVYYFALQKIEDCRNLKKITKYSFSEKTAIVIESIDTATVETVNSFLKNLEEPNKNLIYILTAKSLDGVLPTIISRCQIIKNIRENIINNNDDDLNDINLKLEEFLKMGIDNKFLFMEKIKDRGEAILLIENLILNKHREKDFKNLENYLETLKNLKANGNVSLQLTNLLITSFS</sequence>
<dbReference type="InterPro" id="IPR027417">
    <property type="entry name" value="P-loop_NTPase"/>
</dbReference>
<protein>
    <submittedName>
        <fullName evidence="1">Polymerase III delta subunit protein</fullName>
    </submittedName>
</protein>
<comment type="caution">
    <text evidence="1">The sequence shown here is derived from an EMBL/GenBank/DDBJ whole genome shotgun (WGS) entry which is preliminary data.</text>
</comment>
<name>A0A0F9YYF3_9BACT</name>
<dbReference type="SUPFAM" id="SSF52540">
    <property type="entry name" value="P-loop containing nucleoside triphosphate hydrolases"/>
    <property type="match status" value="1"/>
</dbReference>
<evidence type="ECO:0000313" key="1">
    <source>
        <dbReference type="EMBL" id="KKP31481.1"/>
    </source>
</evidence>
<organism evidence="1 2">
    <name type="scientific">Candidatus Woesebacteria bacterium GW2011_GWC2_31_9</name>
    <dbReference type="NCBI Taxonomy" id="1618586"/>
    <lineage>
        <taxon>Bacteria</taxon>
        <taxon>Candidatus Woeseibacteriota</taxon>
    </lineage>
</organism>
<proteinExistence type="predicted"/>
<evidence type="ECO:0000313" key="2">
    <source>
        <dbReference type="Proteomes" id="UP000034803"/>
    </source>
</evidence>
<dbReference type="EMBL" id="LBOI01000009">
    <property type="protein sequence ID" value="KKP31481.1"/>
    <property type="molecule type" value="Genomic_DNA"/>
</dbReference>
<accession>A0A0F9YYF3</accession>